<dbReference type="VEuPathDB" id="FungiDB:PV08_04573"/>
<keyword evidence="4" id="KW-0274">FAD</keyword>
<reference evidence="7 8" key="1">
    <citation type="submission" date="2015-01" db="EMBL/GenBank/DDBJ databases">
        <title>The Genome Sequence of Exophiala spinifera CBS89968.</title>
        <authorList>
            <consortium name="The Broad Institute Genomics Platform"/>
            <person name="Cuomo C."/>
            <person name="de Hoog S."/>
            <person name="Gorbushina A."/>
            <person name="Stielow B."/>
            <person name="Teixiera M."/>
            <person name="Abouelleil A."/>
            <person name="Chapman S.B."/>
            <person name="Priest M."/>
            <person name="Young S.K."/>
            <person name="Wortman J."/>
            <person name="Nusbaum C."/>
            <person name="Birren B."/>
        </authorList>
    </citation>
    <scope>NUCLEOTIDE SEQUENCE [LARGE SCALE GENOMIC DNA]</scope>
    <source>
        <strain evidence="7 8">CBS 89968</strain>
    </source>
</reference>
<evidence type="ECO:0000259" key="6">
    <source>
        <dbReference type="Pfam" id="PF01266"/>
    </source>
</evidence>
<dbReference type="Gene3D" id="3.30.9.10">
    <property type="entry name" value="D-Amino Acid Oxidase, subunit A, domain 2"/>
    <property type="match status" value="1"/>
</dbReference>
<dbReference type="PANTHER" id="PTHR10961:SF37">
    <property type="entry name" value="FAD DEPENDENT OXIDOREDUCTASE DOMAIN-CONTAINING PROTEIN"/>
    <property type="match status" value="1"/>
</dbReference>
<keyword evidence="8" id="KW-1185">Reference proteome</keyword>
<dbReference type="OrthoDB" id="2219495at2759"/>
<proteinExistence type="inferred from homology"/>
<dbReference type="Proteomes" id="UP000053328">
    <property type="component" value="Unassembled WGS sequence"/>
</dbReference>
<feature type="domain" description="FAD dependent oxidoreductase" evidence="6">
    <location>
        <begin position="14"/>
        <end position="412"/>
    </location>
</feature>
<keyword evidence="5" id="KW-0560">Oxidoreductase</keyword>
<dbReference type="AlphaFoldDB" id="A0A0D2C119"/>
<dbReference type="HOGENOM" id="CLU_007884_0_2_1"/>
<dbReference type="SUPFAM" id="SSF51905">
    <property type="entry name" value="FAD/NAD(P)-binding domain"/>
    <property type="match status" value="1"/>
</dbReference>
<evidence type="ECO:0000256" key="1">
    <source>
        <dbReference type="ARBA" id="ARBA00001974"/>
    </source>
</evidence>
<protein>
    <recommendedName>
        <fullName evidence="6">FAD dependent oxidoreductase domain-containing protein</fullName>
    </recommendedName>
</protein>
<dbReference type="InterPro" id="IPR045170">
    <property type="entry name" value="MTOX"/>
</dbReference>
<dbReference type="GO" id="GO:0051698">
    <property type="term" value="F:saccharopine oxidase activity"/>
    <property type="evidence" value="ECO:0007669"/>
    <property type="project" value="TreeGrafter"/>
</dbReference>
<dbReference type="GO" id="GO:0050660">
    <property type="term" value="F:flavin adenine dinucleotide binding"/>
    <property type="evidence" value="ECO:0007669"/>
    <property type="project" value="InterPro"/>
</dbReference>
<name>A0A0D2C119_9EURO</name>
<dbReference type="GO" id="GO:0008115">
    <property type="term" value="F:sarcosine oxidase activity"/>
    <property type="evidence" value="ECO:0007669"/>
    <property type="project" value="TreeGrafter"/>
</dbReference>
<dbReference type="RefSeq" id="XP_016237595.1">
    <property type="nucleotide sequence ID" value="XM_016378918.1"/>
</dbReference>
<evidence type="ECO:0000256" key="4">
    <source>
        <dbReference type="ARBA" id="ARBA00022827"/>
    </source>
</evidence>
<accession>A0A0D2C119</accession>
<evidence type="ECO:0000313" key="8">
    <source>
        <dbReference type="Proteomes" id="UP000053328"/>
    </source>
</evidence>
<dbReference type="InterPro" id="IPR036188">
    <property type="entry name" value="FAD/NAD-bd_sf"/>
</dbReference>
<dbReference type="InterPro" id="IPR006076">
    <property type="entry name" value="FAD-dep_OxRdtase"/>
</dbReference>
<dbReference type="STRING" id="91928.A0A0D2C119"/>
<dbReference type="Gene3D" id="3.50.50.60">
    <property type="entry name" value="FAD/NAD(P)-binding domain"/>
    <property type="match status" value="1"/>
</dbReference>
<dbReference type="EMBL" id="KN847494">
    <property type="protein sequence ID" value="KIW17379.1"/>
    <property type="molecule type" value="Genomic_DNA"/>
</dbReference>
<dbReference type="GeneID" id="27331656"/>
<comment type="similarity">
    <text evidence="2">Belongs to the MSOX/MTOX family.</text>
</comment>
<organism evidence="7 8">
    <name type="scientific">Exophiala spinifera</name>
    <dbReference type="NCBI Taxonomy" id="91928"/>
    <lineage>
        <taxon>Eukaryota</taxon>
        <taxon>Fungi</taxon>
        <taxon>Dikarya</taxon>
        <taxon>Ascomycota</taxon>
        <taxon>Pezizomycotina</taxon>
        <taxon>Eurotiomycetes</taxon>
        <taxon>Chaetothyriomycetidae</taxon>
        <taxon>Chaetothyriales</taxon>
        <taxon>Herpotrichiellaceae</taxon>
        <taxon>Exophiala</taxon>
    </lineage>
</organism>
<keyword evidence="3" id="KW-0285">Flavoprotein</keyword>
<dbReference type="Pfam" id="PF01266">
    <property type="entry name" value="DAO"/>
    <property type="match status" value="1"/>
</dbReference>
<comment type="cofactor">
    <cofactor evidence="1">
        <name>FAD</name>
        <dbReference type="ChEBI" id="CHEBI:57692"/>
    </cofactor>
</comment>
<evidence type="ECO:0000256" key="2">
    <source>
        <dbReference type="ARBA" id="ARBA00010989"/>
    </source>
</evidence>
<evidence type="ECO:0000256" key="5">
    <source>
        <dbReference type="ARBA" id="ARBA00023002"/>
    </source>
</evidence>
<dbReference type="PANTHER" id="PTHR10961">
    <property type="entry name" value="PEROXISOMAL SARCOSINE OXIDASE"/>
    <property type="match status" value="1"/>
</dbReference>
<gene>
    <name evidence="7" type="ORF">PV08_04573</name>
</gene>
<sequence length="455" mass="50134">MEPANDSPTSQHSDILIVGSGVFGTSTAYHLSQSHASLRVTVLDRAPAPSPWAASSDINKIVRADYSVPFYMDLAYEAMQYWTDSPLMSRFFHQTGWVALDEKDSDLSTRIRKNFRESGRADASADITLDEVKTRWDGVLAGIDTTGYDKAYTNSSAGWADASSAVEAMMAGAVQAGVHYEVGEAVELVADVDRRRLSGVRTADGRFFTGDRILLATGAWTPWLMSPLEKALHIPEEDSIHRQIQAAGVCVAAFQLSEAEAEHYSCMPVLIYGSKGEVMPPTAATTTTTANDDDKAQGERFFFFKFTNSNTFLNTTLHPDTGQLISVPAPDQRAVPSALRSESIDVIRRRVPAILHNGRVPDDWRICWDAVSPDQNQLITRHPVSTLSNLFLATAGSFHSWKFLPNIGRYVVNVLDGKSNGPIKDEAWAWKRTWAGRGAHEKVLPKREFADISKP</sequence>
<evidence type="ECO:0000313" key="7">
    <source>
        <dbReference type="EMBL" id="KIW17379.1"/>
    </source>
</evidence>
<evidence type="ECO:0000256" key="3">
    <source>
        <dbReference type="ARBA" id="ARBA00022630"/>
    </source>
</evidence>